<dbReference type="InterPro" id="IPR027417">
    <property type="entry name" value="P-loop_NTPase"/>
</dbReference>
<dbReference type="HOGENOM" id="CLU_023850_4_0_7"/>
<dbReference type="Proteomes" id="UP000003676">
    <property type="component" value="Unassembled WGS sequence"/>
</dbReference>
<evidence type="ECO:0000259" key="1">
    <source>
        <dbReference type="Pfam" id="PF05876"/>
    </source>
</evidence>
<dbReference type="GO" id="GO:0016887">
    <property type="term" value="F:ATP hydrolysis activity"/>
    <property type="evidence" value="ECO:0007669"/>
    <property type="project" value="InterPro"/>
</dbReference>
<dbReference type="Pfam" id="PF20454">
    <property type="entry name" value="GpA_nuclease"/>
    <property type="match status" value="1"/>
</dbReference>
<dbReference type="InterPro" id="IPR046453">
    <property type="entry name" value="GpA_ATPase"/>
</dbReference>
<reference evidence="3 4" key="2">
    <citation type="submission" date="2008-10" db="EMBL/GenBank/DDBJ databases">
        <authorList>
            <person name="Fulton L."/>
            <person name="Clifton S."/>
            <person name="Fulton B."/>
            <person name="Xu J."/>
            <person name="Minx P."/>
            <person name="Pepin K.H."/>
            <person name="Johnson M."/>
            <person name="Bhonagiri V."/>
            <person name="Nash W.E."/>
            <person name="Mardis E.R."/>
            <person name="Wilson R.K."/>
        </authorList>
    </citation>
    <scope>NUCLEOTIDE SEQUENCE [LARGE SCALE GENOMIC DNA]</scope>
    <source>
        <strain evidence="3 4">ATCC 29098</strain>
    </source>
</reference>
<dbReference type="Gene3D" id="3.40.50.300">
    <property type="entry name" value="P-loop containing nucleotide triphosphate hydrolases"/>
    <property type="match status" value="1"/>
</dbReference>
<dbReference type="RefSeq" id="WP_006004852.1">
    <property type="nucleotide sequence ID" value="NZ_DS996354.1"/>
</dbReference>
<dbReference type="eggNOG" id="COG5525">
    <property type="taxonomic scope" value="Bacteria"/>
</dbReference>
<dbReference type="GO" id="GO:0004519">
    <property type="term" value="F:endonuclease activity"/>
    <property type="evidence" value="ECO:0007669"/>
    <property type="project" value="InterPro"/>
</dbReference>
<evidence type="ECO:0000259" key="2">
    <source>
        <dbReference type="Pfam" id="PF20454"/>
    </source>
</evidence>
<comment type="caution">
    <text evidence="3">The sequence shown here is derived from an EMBL/GenBank/DDBJ whole genome shotgun (WGS) entry which is preliminary data.</text>
</comment>
<feature type="domain" description="Terminase large subunit GpA endonuclease" evidence="2">
    <location>
        <begin position="358"/>
        <end position="650"/>
    </location>
</feature>
<accession>B6WRN7</accession>
<dbReference type="AlphaFoldDB" id="B6WRN7"/>
<dbReference type="Pfam" id="PF05876">
    <property type="entry name" value="GpA_ATPase"/>
    <property type="match status" value="1"/>
</dbReference>
<proteinExistence type="predicted"/>
<dbReference type="EMBL" id="ABXU01000024">
    <property type="protein sequence ID" value="EEB34343.1"/>
    <property type="molecule type" value="Genomic_DNA"/>
</dbReference>
<protein>
    <submittedName>
        <fullName evidence="3">Phage terminase large subunit (GpA)</fullName>
    </submittedName>
</protein>
<evidence type="ECO:0000313" key="3">
    <source>
        <dbReference type="EMBL" id="EEB34343.1"/>
    </source>
</evidence>
<organism evidence="3 4">
    <name type="scientific">Desulfovibrio piger ATCC 29098</name>
    <dbReference type="NCBI Taxonomy" id="411464"/>
    <lineage>
        <taxon>Bacteria</taxon>
        <taxon>Pseudomonadati</taxon>
        <taxon>Thermodesulfobacteriota</taxon>
        <taxon>Desulfovibrionia</taxon>
        <taxon>Desulfovibrionales</taxon>
        <taxon>Desulfovibrionaceae</taxon>
        <taxon>Desulfovibrio</taxon>
    </lineage>
</organism>
<reference evidence="3 4" key="1">
    <citation type="submission" date="2008-10" db="EMBL/GenBank/DDBJ databases">
        <title>Draft genome sequence of Desulvovibrio piger (ATCC 29098).</title>
        <authorList>
            <person name="Sudarsanam P."/>
            <person name="Ley R."/>
            <person name="Guruge J."/>
            <person name="Turnbaugh P.J."/>
            <person name="Mahowald M."/>
            <person name="Liep D."/>
            <person name="Gordon J."/>
        </authorList>
    </citation>
    <scope>NUCLEOTIDE SEQUENCE [LARGE SCALE GENOMIC DNA]</scope>
    <source>
        <strain evidence="3 4">ATCC 29098</strain>
    </source>
</reference>
<name>B6WRN7_9BACT</name>
<sequence>MKGQLELMPLPQPEPVRRVRLTTALPHWLPPAVAHAAADYLRQHGGSISIRFSKGEKKVLRRRRPIPVSQWAERHRVVEMSSIPGKWKNIFTPYLVGIMDAAGTPGVETVIICKSPQTGGSESGHNLVGWCIDRSPGPVMYVFPDEITARENAKDRIIPMIETSPRLREYMTGYGDDASSLRINLAHMPIYLGWSGSVSRLGNKPIRTLILDELDKYKNPKNEASSESLAEKRTTTWRRRGRCHILKISTPTTEDGPIWVAFTREAGARFDFWVRCPHCGLYQLMAFDRISWPDKDTDREPTAEDVLARRLATYPCEHCGTVWDDGDRDRAVRRGEWRERTSGLELSAHQAAHRPTKLGFHIPAWLSYFVSLSEVAAAALKYKESGKLDDLKNLQNQYKAEPWKEEHVDRSEDAILALCDDRPRGAVPGPVDGRDRVCVLLAGVDTQGGSAEKGYFRYVIRAIGYGEDEESWLVQAGTAPTFSALNDLLWGSVYRDPQGREFSVRACMIDAMGGRTKEVYAWAIRHRGRVFPWQGVRSMTQPYTPAPQEYFPDVRGNKVKIPGGLMLWRCDTTFYKSDLSHKLGIAPDDPGAFHLHSGEGGILEQYAREMCAEVWDDEKMAWLNPHHRPNHFWDCETMIQALAHILNVRQLKRPEEKRETRSVPVRQVEKLRGSRLAGRFGR</sequence>
<feature type="domain" description="Phage terminase large subunit GpA ATPase" evidence="1">
    <location>
        <begin position="81"/>
        <end position="337"/>
    </location>
</feature>
<dbReference type="OrthoDB" id="5181253at2"/>
<evidence type="ECO:0000313" key="4">
    <source>
        <dbReference type="Proteomes" id="UP000003676"/>
    </source>
</evidence>
<gene>
    <name evidence="3" type="ORF">DESPIG_00728</name>
</gene>
<dbReference type="InterPro" id="IPR046454">
    <property type="entry name" value="GpA_endonuclease"/>
</dbReference>